<sequence>MYSSLEKTKIALFVYADILYNERNSNWDWCEHLFVLLKLSAFFLLYASTACDEGFLLKVSYYPINVLLYMYIFIGSTSFVQFDEFDIGQYMGSFILTTNTSNEAGVVFKKDLIQ</sequence>
<keyword evidence="1" id="KW-1133">Transmembrane helix</keyword>
<keyword evidence="1" id="KW-0812">Transmembrane</keyword>
<comment type="caution">
    <text evidence="2">The sequence shown here is derived from an EMBL/GenBank/DDBJ whole genome shotgun (WGS) entry which is preliminary data.</text>
</comment>
<keyword evidence="1" id="KW-0472">Membrane</keyword>
<reference evidence="2" key="2">
    <citation type="journal article" date="2021" name="Genome Biol. Evol.">
        <title>Developing a high-quality reference genome for a parasitic bivalve with doubly uniparental inheritance (Bivalvia: Unionida).</title>
        <authorList>
            <person name="Smith C.H."/>
        </authorList>
    </citation>
    <scope>NUCLEOTIDE SEQUENCE</scope>
    <source>
        <strain evidence="2">CHS0354</strain>
        <tissue evidence="2">Mantle</tissue>
    </source>
</reference>
<feature type="transmembrane region" description="Helical" evidence="1">
    <location>
        <begin position="61"/>
        <end position="82"/>
    </location>
</feature>
<evidence type="ECO:0000313" key="2">
    <source>
        <dbReference type="EMBL" id="KAK3576310.1"/>
    </source>
</evidence>
<evidence type="ECO:0000313" key="3">
    <source>
        <dbReference type="Proteomes" id="UP001195483"/>
    </source>
</evidence>
<keyword evidence="3" id="KW-1185">Reference proteome</keyword>
<feature type="transmembrane region" description="Helical" evidence="1">
    <location>
        <begin position="29"/>
        <end position="49"/>
    </location>
</feature>
<dbReference type="Proteomes" id="UP001195483">
    <property type="component" value="Unassembled WGS sequence"/>
</dbReference>
<reference evidence="2" key="3">
    <citation type="submission" date="2023-05" db="EMBL/GenBank/DDBJ databases">
        <authorList>
            <person name="Smith C.H."/>
        </authorList>
    </citation>
    <scope>NUCLEOTIDE SEQUENCE</scope>
    <source>
        <strain evidence="2">CHS0354</strain>
        <tissue evidence="2">Mantle</tissue>
    </source>
</reference>
<name>A0AAE0RNC4_9BIVA</name>
<gene>
    <name evidence="2" type="ORF">CHS0354_034000</name>
</gene>
<dbReference type="AlphaFoldDB" id="A0AAE0RNC4"/>
<accession>A0AAE0RNC4</accession>
<proteinExistence type="predicted"/>
<organism evidence="2 3">
    <name type="scientific">Potamilus streckersoni</name>
    <dbReference type="NCBI Taxonomy" id="2493646"/>
    <lineage>
        <taxon>Eukaryota</taxon>
        <taxon>Metazoa</taxon>
        <taxon>Spiralia</taxon>
        <taxon>Lophotrochozoa</taxon>
        <taxon>Mollusca</taxon>
        <taxon>Bivalvia</taxon>
        <taxon>Autobranchia</taxon>
        <taxon>Heteroconchia</taxon>
        <taxon>Palaeoheterodonta</taxon>
        <taxon>Unionida</taxon>
        <taxon>Unionoidea</taxon>
        <taxon>Unionidae</taxon>
        <taxon>Ambleminae</taxon>
        <taxon>Lampsilini</taxon>
        <taxon>Potamilus</taxon>
    </lineage>
</organism>
<reference evidence="2" key="1">
    <citation type="journal article" date="2021" name="Genome Biol. Evol.">
        <title>A High-Quality Reference Genome for a Parasitic Bivalve with Doubly Uniparental Inheritance (Bivalvia: Unionida).</title>
        <authorList>
            <person name="Smith C.H."/>
        </authorList>
    </citation>
    <scope>NUCLEOTIDE SEQUENCE</scope>
    <source>
        <strain evidence="2">CHS0354</strain>
    </source>
</reference>
<protein>
    <submittedName>
        <fullName evidence="2">Uncharacterized protein</fullName>
    </submittedName>
</protein>
<dbReference type="EMBL" id="JAEAOA010001979">
    <property type="protein sequence ID" value="KAK3576310.1"/>
    <property type="molecule type" value="Genomic_DNA"/>
</dbReference>
<evidence type="ECO:0000256" key="1">
    <source>
        <dbReference type="SAM" id="Phobius"/>
    </source>
</evidence>